<sequence length="249" mass="27431">MFPSTLPVGAPELMRISDFRRYLRQQQQMLEHGPSTRLTSLSPSLLQDLLRPGRDGQASDLLEVVAASLRHGRALLLHLGVEQHVIPLTLFPAERLAHSPLTPEQMLNSRLQAFEVLQVEPALLQPPGSRERTLVADAAHYGPLGPLTWAIAMRGARDTLLPELTGSAAYRVTPGADLRTLDLPGPLAAAIKRLRREGTNLREMSAWPGFDRERAARLVNALYLQSALIVSRAHPAATNEGWRSHPNVN</sequence>
<dbReference type="Proteomes" id="UP000288178">
    <property type="component" value="Unassembled WGS sequence"/>
</dbReference>
<reference evidence="1 2" key="1">
    <citation type="submission" date="2019-01" db="EMBL/GenBank/DDBJ databases">
        <authorList>
            <person name="Chen W.-M."/>
        </authorList>
    </citation>
    <scope>NUCLEOTIDE SEQUENCE [LARGE SCALE GENOMIC DNA]</scope>
    <source>
        <strain evidence="1 2">ICH-3</strain>
    </source>
</reference>
<accession>A0A3S2UQ97</accession>
<dbReference type="EMBL" id="SACT01000003">
    <property type="protein sequence ID" value="RVT51671.1"/>
    <property type="molecule type" value="Genomic_DNA"/>
</dbReference>
<evidence type="ECO:0000313" key="2">
    <source>
        <dbReference type="Proteomes" id="UP000288178"/>
    </source>
</evidence>
<dbReference type="RefSeq" id="WP_128198672.1">
    <property type="nucleotide sequence ID" value="NZ_SACT01000003.1"/>
</dbReference>
<name>A0A3S2UQ97_9BURK</name>
<organism evidence="1 2">
    <name type="scientific">Rubrivivax albus</name>
    <dbReference type="NCBI Taxonomy" id="2499835"/>
    <lineage>
        <taxon>Bacteria</taxon>
        <taxon>Pseudomonadati</taxon>
        <taxon>Pseudomonadota</taxon>
        <taxon>Betaproteobacteria</taxon>
        <taxon>Burkholderiales</taxon>
        <taxon>Sphaerotilaceae</taxon>
        <taxon>Rubrivivax</taxon>
    </lineage>
</organism>
<dbReference type="AlphaFoldDB" id="A0A3S2UQ97"/>
<evidence type="ECO:0000313" key="1">
    <source>
        <dbReference type="EMBL" id="RVT51671.1"/>
    </source>
</evidence>
<gene>
    <name evidence="1" type="ORF">ENE75_12725</name>
</gene>
<comment type="caution">
    <text evidence="1">The sequence shown here is derived from an EMBL/GenBank/DDBJ whole genome shotgun (WGS) entry which is preliminary data.</text>
</comment>
<dbReference type="OrthoDB" id="8682900at2"/>
<keyword evidence="2" id="KW-1185">Reference proteome</keyword>
<protein>
    <submittedName>
        <fullName evidence="1">Uncharacterized protein</fullName>
    </submittedName>
</protein>
<proteinExistence type="predicted"/>